<dbReference type="SUPFAM" id="SSF50630">
    <property type="entry name" value="Acid proteases"/>
    <property type="match status" value="1"/>
</dbReference>
<dbReference type="AlphaFoldDB" id="A0A2H3K8X9"/>
<gene>
    <name evidence="1" type="ORF">B0A77_13570</name>
</gene>
<evidence type="ECO:0008006" key="3">
    <source>
        <dbReference type="Google" id="ProtNLM"/>
    </source>
</evidence>
<dbReference type="InterPro" id="IPR021109">
    <property type="entry name" value="Peptidase_aspartic_dom_sf"/>
</dbReference>
<name>A0A2H3K8X9_9FLAO</name>
<dbReference type="EMBL" id="PCMW01000095">
    <property type="protein sequence ID" value="PDS22415.1"/>
    <property type="molecule type" value="Genomic_DNA"/>
</dbReference>
<reference evidence="1 2" key="1">
    <citation type="submission" date="2017-09" db="EMBL/GenBank/DDBJ databases">
        <title>Whole genomes of Flavobacteriaceae.</title>
        <authorList>
            <person name="Stine C."/>
            <person name="Li C."/>
            <person name="Tadesse D."/>
        </authorList>
    </citation>
    <scope>NUCLEOTIDE SEQUENCE [LARGE SCALE GENOMIC DNA]</scope>
    <source>
        <strain evidence="1 2">ATCC 35036</strain>
    </source>
</reference>
<evidence type="ECO:0000313" key="1">
    <source>
        <dbReference type="EMBL" id="PDS22415.1"/>
    </source>
</evidence>
<dbReference type="Proteomes" id="UP000220828">
    <property type="component" value="Unassembled WGS sequence"/>
</dbReference>
<dbReference type="Gene3D" id="2.40.70.10">
    <property type="entry name" value="Acid Proteases"/>
    <property type="match status" value="1"/>
</dbReference>
<proteinExistence type="predicted"/>
<comment type="caution">
    <text evidence="1">The sequence shown here is derived from an EMBL/GenBank/DDBJ whole genome shotgun (WGS) entry which is preliminary data.</text>
</comment>
<dbReference type="Pfam" id="PF13650">
    <property type="entry name" value="Asp_protease_2"/>
    <property type="match status" value="1"/>
</dbReference>
<sequence>MEGNNDVYYVSCKVNGIPLNFIFDMGSSDVSISLTEASFMIRMDFLKMKISDYSVANGTSAKGTKLNITEIELGGL</sequence>
<dbReference type="OrthoDB" id="947490at2"/>
<dbReference type="RefSeq" id="WP_097554786.1">
    <property type="nucleotide sequence ID" value="NZ_PCMW01000095.1"/>
</dbReference>
<organism evidence="1 2">
    <name type="scientific">Flavobacterium branchiophilum</name>
    <dbReference type="NCBI Taxonomy" id="55197"/>
    <lineage>
        <taxon>Bacteria</taxon>
        <taxon>Pseudomonadati</taxon>
        <taxon>Bacteroidota</taxon>
        <taxon>Flavobacteriia</taxon>
        <taxon>Flavobacteriales</taxon>
        <taxon>Flavobacteriaceae</taxon>
        <taxon>Flavobacterium</taxon>
    </lineage>
</organism>
<accession>A0A2H3K8X9</accession>
<protein>
    <recommendedName>
        <fullName evidence="3">Aspartyl protease</fullName>
    </recommendedName>
</protein>
<evidence type="ECO:0000313" key="2">
    <source>
        <dbReference type="Proteomes" id="UP000220828"/>
    </source>
</evidence>